<evidence type="ECO:0000313" key="1">
    <source>
        <dbReference type="EMBL" id="CAE0497743.1"/>
    </source>
</evidence>
<gene>
    <name evidence="1" type="ORF">DTER00134_LOCUS12816</name>
</gene>
<accession>A0A7S3VP43</accession>
<protein>
    <submittedName>
        <fullName evidence="1">Uncharacterized protein</fullName>
    </submittedName>
</protein>
<dbReference type="EMBL" id="HBIP01021463">
    <property type="protein sequence ID" value="CAE0497743.1"/>
    <property type="molecule type" value="Transcribed_RNA"/>
</dbReference>
<organism evidence="1">
    <name type="scientific">Dunaliella tertiolecta</name>
    <name type="common">Green alga</name>
    <dbReference type="NCBI Taxonomy" id="3047"/>
    <lineage>
        <taxon>Eukaryota</taxon>
        <taxon>Viridiplantae</taxon>
        <taxon>Chlorophyta</taxon>
        <taxon>core chlorophytes</taxon>
        <taxon>Chlorophyceae</taxon>
        <taxon>CS clade</taxon>
        <taxon>Chlamydomonadales</taxon>
        <taxon>Dunaliellaceae</taxon>
        <taxon>Dunaliella</taxon>
    </lineage>
</organism>
<dbReference type="AlphaFoldDB" id="A0A7S3VP43"/>
<proteinExistence type="predicted"/>
<reference evidence="1" key="1">
    <citation type="submission" date="2021-01" db="EMBL/GenBank/DDBJ databases">
        <authorList>
            <person name="Corre E."/>
            <person name="Pelletier E."/>
            <person name="Niang G."/>
            <person name="Scheremetjew M."/>
            <person name="Finn R."/>
            <person name="Kale V."/>
            <person name="Holt S."/>
            <person name="Cochrane G."/>
            <person name="Meng A."/>
            <person name="Brown T."/>
            <person name="Cohen L."/>
        </authorList>
    </citation>
    <scope>NUCLEOTIDE SEQUENCE</scope>
    <source>
        <strain evidence="1">CCMP1320</strain>
    </source>
</reference>
<name>A0A7S3VP43_DUNTE</name>
<sequence>MLRHLLSAEEQASVFPACTCTASADASGAYSIMLSARLCSEHPVEGSGQCACSSETEHAAQLPKPAADAGASAMCSCSSCSLAPGARGLRRGSSGTVYHLHGGQSLNHEATLTCSR</sequence>